<evidence type="ECO:0000313" key="2">
    <source>
        <dbReference type="Proteomes" id="UP000289340"/>
    </source>
</evidence>
<dbReference type="AlphaFoldDB" id="A0A445M3H5"/>
<evidence type="ECO:0000313" key="1">
    <source>
        <dbReference type="EMBL" id="RZC30155.1"/>
    </source>
</evidence>
<reference evidence="1 2" key="1">
    <citation type="submission" date="2018-09" db="EMBL/GenBank/DDBJ databases">
        <title>A high-quality reference genome of wild soybean provides a powerful tool to mine soybean genomes.</title>
        <authorList>
            <person name="Xie M."/>
            <person name="Chung C.Y.L."/>
            <person name="Li M.-W."/>
            <person name="Wong F.-L."/>
            <person name="Chan T.-F."/>
            <person name="Lam H.-M."/>
        </authorList>
    </citation>
    <scope>NUCLEOTIDE SEQUENCE [LARGE SCALE GENOMIC DNA]</scope>
    <source>
        <strain evidence="2">cv. W05</strain>
        <tissue evidence="1">Hypocotyl of etiolated seedlings</tissue>
    </source>
</reference>
<keyword evidence="2" id="KW-1185">Reference proteome</keyword>
<sequence length="114" mass="12818">MQGNFEISAIEGNIVWPGNDDNNKKSQVTVLVSGTDGQIRGGPVRSLIAKSSIKVFVSTTSKHDTHNMASEEYYPRENDEVPLFQFQDQAERMAEIVDQIYKTTLKELNNQTNI</sequence>
<organism evidence="1 2">
    <name type="scientific">Glycine soja</name>
    <name type="common">Wild soybean</name>
    <dbReference type="NCBI Taxonomy" id="3848"/>
    <lineage>
        <taxon>Eukaryota</taxon>
        <taxon>Viridiplantae</taxon>
        <taxon>Streptophyta</taxon>
        <taxon>Embryophyta</taxon>
        <taxon>Tracheophyta</taxon>
        <taxon>Spermatophyta</taxon>
        <taxon>Magnoliopsida</taxon>
        <taxon>eudicotyledons</taxon>
        <taxon>Gunneridae</taxon>
        <taxon>Pentapetalae</taxon>
        <taxon>rosids</taxon>
        <taxon>fabids</taxon>
        <taxon>Fabales</taxon>
        <taxon>Fabaceae</taxon>
        <taxon>Papilionoideae</taxon>
        <taxon>50 kb inversion clade</taxon>
        <taxon>NPAAA clade</taxon>
        <taxon>indigoferoid/millettioid clade</taxon>
        <taxon>Phaseoleae</taxon>
        <taxon>Glycine</taxon>
        <taxon>Glycine subgen. Soja</taxon>
    </lineage>
</organism>
<protein>
    <submittedName>
        <fullName evidence="1">Uncharacterized protein</fullName>
    </submittedName>
</protein>
<dbReference type="EMBL" id="QZWG01000001">
    <property type="protein sequence ID" value="RZC30155.1"/>
    <property type="molecule type" value="Genomic_DNA"/>
</dbReference>
<comment type="caution">
    <text evidence="1">The sequence shown here is derived from an EMBL/GenBank/DDBJ whole genome shotgun (WGS) entry which is preliminary data.</text>
</comment>
<accession>A0A445M3H5</accession>
<dbReference type="Gene3D" id="3.30.1330.80">
    <property type="entry name" value="Hypothetical protein, similar to alpha- acetolactate decarboxylase, domain 2"/>
    <property type="match status" value="1"/>
</dbReference>
<name>A0A445M3H5_GLYSO</name>
<dbReference type="Proteomes" id="UP000289340">
    <property type="component" value="Chromosome 1"/>
</dbReference>
<dbReference type="SUPFAM" id="SSF117856">
    <property type="entry name" value="AF0104/ALDC/Ptd012-like"/>
    <property type="match status" value="1"/>
</dbReference>
<gene>
    <name evidence="1" type="ORF">D0Y65_001662</name>
</gene>
<dbReference type="Gramene" id="XM_028368042.1">
    <property type="protein sequence ID" value="XP_028223843.1"/>
    <property type="gene ID" value="LOC114405573"/>
</dbReference>
<proteinExistence type="predicted"/>